<dbReference type="InterPro" id="IPR032710">
    <property type="entry name" value="NTF2-like_dom_sf"/>
</dbReference>
<organism evidence="2 3">
    <name type="scientific">Streptomyces liliifuscus</name>
    <dbReference type="NCBI Taxonomy" id="2797636"/>
    <lineage>
        <taxon>Bacteria</taxon>
        <taxon>Bacillati</taxon>
        <taxon>Actinomycetota</taxon>
        <taxon>Actinomycetes</taxon>
        <taxon>Kitasatosporales</taxon>
        <taxon>Streptomycetaceae</taxon>
        <taxon>Streptomyces</taxon>
    </lineage>
</organism>
<accession>A0A7T7I196</accession>
<feature type="domain" description="SnoaL-like" evidence="1">
    <location>
        <begin position="14"/>
        <end position="112"/>
    </location>
</feature>
<sequence>MGTAASPGFDTEALRRGIEGQNASALLSLYADDAEMRVVDRNTQPSHPKVMHGREQIREMLVDVYSRDMTHKLEQCVIQGDQVAFTESCQYADGTRVLANSMMSLRDGKIVDQVVLQAWDDPEQ</sequence>
<keyword evidence="3" id="KW-1185">Reference proteome</keyword>
<dbReference type="Proteomes" id="UP000595636">
    <property type="component" value="Chromosome"/>
</dbReference>
<dbReference type="KEGG" id="slf:JEQ17_06275"/>
<gene>
    <name evidence="2" type="ORF">JEQ17_06275</name>
</gene>
<dbReference type="RefSeq" id="WP_200394272.1">
    <property type="nucleotide sequence ID" value="NZ_CP066831.1"/>
</dbReference>
<dbReference type="AlphaFoldDB" id="A0A7T7I196"/>
<dbReference type="EMBL" id="CP066831">
    <property type="protein sequence ID" value="QQM39113.1"/>
    <property type="molecule type" value="Genomic_DNA"/>
</dbReference>
<dbReference type="Pfam" id="PF12680">
    <property type="entry name" value="SnoaL_2"/>
    <property type="match status" value="1"/>
</dbReference>
<protein>
    <submittedName>
        <fullName evidence="2">Nuclear transport factor 2 family protein</fullName>
    </submittedName>
</protein>
<dbReference type="Gene3D" id="3.10.450.50">
    <property type="match status" value="1"/>
</dbReference>
<reference evidence="2 3" key="1">
    <citation type="submission" date="2020-12" db="EMBL/GenBank/DDBJ databases">
        <title>A novel species.</title>
        <authorList>
            <person name="Li K."/>
        </authorList>
    </citation>
    <scope>NUCLEOTIDE SEQUENCE [LARGE SCALE GENOMIC DNA]</scope>
    <source>
        <strain evidence="2 3">ZYC-3</strain>
    </source>
</reference>
<evidence type="ECO:0000313" key="2">
    <source>
        <dbReference type="EMBL" id="QQM39113.1"/>
    </source>
</evidence>
<evidence type="ECO:0000313" key="3">
    <source>
        <dbReference type="Proteomes" id="UP000595636"/>
    </source>
</evidence>
<dbReference type="InterPro" id="IPR037401">
    <property type="entry name" value="SnoaL-like"/>
</dbReference>
<name>A0A7T7I196_9ACTN</name>
<evidence type="ECO:0000259" key="1">
    <source>
        <dbReference type="Pfam" id="PF12680"/>
    </source>
</evidence>
<proteinExistence type="predicted"/>
<dbReference type="SUPFAM" id="SSF54427">
    <property type="entry name" value="NTF2-like"/>
    <property type="match status" value="1"/>
</dbReference>